<dbReference type="InterPro" id="IPR001222">
    <property type="entry name" value="Znf_TFIIS"/>
</dbReference>
<proteinExistence type="predicted"/>
<evidence type="ECO:0000256" key="1">
    <source>
        <dbReference type="ARBA" id="ARBA00011730"/>
    </source>
</evidence>
<organism evidence="10 11">
    <name type="scientific">Puccinia triticina</name>
    <dbReference type="NCBI Taxonomy" id="208348"/>
    <lineage>
        <taxon>Eukaryota</taxon>
        <taxon>Fungi</taxon>
        <taxon>Dikarya</taxon>
        <taxon>Basidiomycota</taxon>
        <taxon>Pucciniomycotina</taxon>
        <taxon>Pucciniomycetes</taxon>
        <taxon>Pucciniales</taxon>
        <taxon>Pucciniaceae</taxon>
        <taxon>Puccinia</taxon>
    </lineage>
</organism>
<keyword evidence="8" id="KW-0472">Membrane</keyword>
<evidence type="ECO:0000313" key="10">
    <source>
        <dbReference type="EMBL" id="WAQ81143.1"/>
    </source>
</evidence>
<dbReference type="Proteomes" id="UP001164743">
    <property type="component" value="Chromosome 1A"/>
</dbReference>
<evidence type="ECO:0000313" key="11">
    <source>
        <dbReference type="Proteomes" id="UP001164743"/>
    </source>
</evidence>
<dbReference type="PROSITE" id="PS51133">
    <property type="entry name" value="ZF_TFIIS_2"/>
    <property type="match status" value="1"/>
</dbReference>
<keyword evidence="8" id="KW-1133">Transmembrane helix</keyword>
<feature type="domain" description="TFIIS-type" evidence="9">
    <location>
        <begin position="111"/>
        <end position="153"/>
    </location>
</feature>
<evidence type="ECO:0000256" key="4">
    <source>
        <dbReference type="ARBA" id="ARBA00022771"/>
    </source>
</evidence>
<keyword evidence="3" id="KW-0479">Metal-binding</keyword>
<dbReference type="Pfam" id="PF01096">
    <property type="entry name" value="Zn_ribbon_TFIIS"/>
    <property type="match status" value="1"/>
</dbReference>
<feature type="transmembrane region" description="Helical" evidence="8">
    <location>
        <begin position="221"/>
        <end position="238"/>
    </location>
</feature>
<reference evidence="10" key="1">
    <citation type="submission" date="2022-10" db="EMBL/GenBank/DDBJ databases">
        <title>Puccinia triticina Genome sequencing and assembly.</title>
        <authorList>
            <person name="Li C."/>
        </authorList>
    </citation>
    <scope>NUCLEOTIDE SEQUENCE</scope>
    <source>
        <strain evidence="10">Pt15</strain>
    </source>
</reference>
<name>A0ABY7C7J3_9BASI</name>
<gene>
    <name evidence="10" type="ORF">PtA15_1A482</name>
</gene>
<comment type="subunit">
    <text evidence="1">Component of the RNA polymerase II (Pol II) complex consisting of 12 subunits.</text>
</comment>
<dbReference type="PANTHER" id="PTHR11239:SF1">
    <property type="entry name" value="DNA-DIRECTED RNA POLYMERASE II SUBUNIT RPB9"/>
    <property type="match status" value="1"/>
</dbReference>
<keyword evidence="4 7" id="KW-0863">Zinc-finger</keyword>
<evidence type="ECO:0000256" key="6">
    <source>
        <dbReference type="ARBA" id="ARBA00042129"/>
    </source>
</evidence>
<evidence type="ECO:0000256" key="7">
    <source>
        <dbReference type="PROSITE-ProRule" id="PRU00472"/>
    </source>
</evidence>
<dbReference type="SUPFAM" id="SSF57783">
    <property type="entry name" value="Zinc beta-ribbon"/>
    <property type="match status" value="1"/>
</dbReference>
<dbReference type="Gene3D" id="2.20.25.10">
    <property type="match status" value="1"/>
</dbReference>
<dbReference type="EMBL" id="CP110421">
    <property type="protein sequence ID" value="WAQ81143.1"/>
    <property type="molecule type" value="Genomic_DNA"/>
</dbReference>
<evidence type="ECO:0000256" key="5">
    <source>
        <dbReference type="ARBA" id="ARBA00022833"/>
    </source>
</evidence>
<keyword evidence="11" id="KW-1185">Reference proteome</keyword>
<dbReference type="PANTHER" id="PTHR11239">
    <property type="entry name" value="DNA-DIRECTED RNA POLYMERASE"/>
    <property type="match status" value="1"/>
</dbReference>
<keyword evidence="5" id="KW-0862">Zinc</keyword>
<protein>
    <recommendedName>
        <fullName evidence="2">DNA-directed RNA polymerase II subunit RPB9</fullName>
    </recommendedName>
    <alternativeName>
        <fullName evidence="6">DNA-directed RNA polymerase II subunit 9</fullName>
    </alternativeName>
</protein>
<evidence type="ECO:0000256" key="3">
    <source>
        <dbReference type="ARBA" id="ARBA00022723"/>
    </source>
</evidence>
<evidence type="ECO:0000259" key="9">
    <source>
        <dbReference type="PROSITE" id="PS51133"/>
    </source>
</evidence>
<sequence length="240" mass="27649">MIRVNFYGRSARICYILELSPHSSLLDQRAMCQMRSDENLGFKIYWQQQADKVHKVLTYACRNCVYFEEAAQTEEERGEKWLVYRNDLMAESKETAGVTQDLHTDPTLPRSRITCPYCKHRADILHGTQDQSKRNLTTMTLFYVCTSCNKPFQVTVPVYPSSTIFPAFPLDLKFSAMHFGRIRCSREMRPKGQGIYSMLLTSIPWPADTNHVKSGMGLQTLLFYTIYSSSISILIISVKQ</sequence>
<accession>A0ABY7C7J3</accession>
<dbReference type="InterPro" id="IPR012164">
    <property type="entry name" value="Rpa12/Rpb9/Rpc10/TFS"/>
</dbReference>
<dbReference type="GeneID" id="77806409"/>
<keyword evidence="8" id="KW-0812">Transmembrane</keyword>
<evidence type="ECO:0000256" key="2">
    <source>
        <dbReference type="ARBA" id="ARBA00015926"/>
    </source>
</evidence>
<evidence type="ECO:0000256" key="8">
    <source>
        <dbReference type="SAM" id="Phobius"/>
    </source>
</evidence>
<dbReference type="RefSeq" id="XP_053016698.1">
    <property type="nucleotide sequence ID" value="XM_053165514.1"/>
</dbReference>